<name>A0A7X2XGD5_9FIRM</name>
<reference evidence="13 14" key="1">
    <citation type="journal article" date="2019" name="Nat. Med.">
        <title>A library of human gut bacterial isolates paired with longitudinal multiomics data enables mechanistic microbiome research.</title>
        <authorList>
            <person name="Poyet M."/>
            <person name="Groussin M."/>
            <person name="Gibbons S.M."/>
            <person name="Avila-Pacheco J."/>
            <person name="Jiang X."/>
            <person name="Kearney S.M."/>
            <person name="Perrotta A.R."/>
            <person name="Berdy B."/>
            <person name="Zhao S."/>
            <person name="Lieberman T.D."/>
            <person name="Swanson P.K."/>
            <person name="Smith M."/>
            <person name="Roesemann S."/>
            <person name="Alexander J.E."/>
            <person name="Rich S.A."/>
            <person name="Livny J."/>
            <person name="Vlamakis H."/>
            <person name="Clish C."/>
            <person name="Bullock K."/>
            <person name="Deik A."/>
            <person name="Scott J."/>
            <person name="Pierce K.A."/>
            <person name="Xavier R.J."/>
            <person name="Alm E.J."/>
        </authorList>
    </citation>
    <scope>NUCLEOTIDE SEQUENCE [LARGE SCALE GENOMIC DNA]</scope>
    <source>
        <strain evidence="11 14">BIOML-A13</strain>
        <strain evidence="12 13">BIOML-A3</strain>
    </source>
</reference>
<keyword evidence="2 8" id="KW-0813">Transport</keyword>
<evidence type="ECO:0000256" key="6">
    <source>
        <dbReference type="ARBA" id="ARBA00022989"/>
    </source>
</evidence>
<dbReference type="AlphaFoldDB" id="A0A7X2XGD5"/>
<organism evidence="11 14">
    <name type="scientific">Phascolarctobacterium faecium</name>
    <dbReference type="NCBI Taxonomy" id="33025"/>
    <lineage>
        <taxon>Bacteria</taxon>
        <taxon>Bacillati</taxon>
        <taxon>Bacillota</taxon>
        <taxon>Negativicutes</taxon>
        <taxon>Acidaminococcales</taxon>
        <taxon>Acidaminococcaceae</taxon>
        <taxon>Phascolarctobacterium</taxon>
    </lineage>
</organism>
<keyword evidence="13" id="KW-1185">Reference proteome</keyword>
<accession>A0A7X2XGD5</accession>
<keyword evidence="6 9" id="KW-1133">Transmembrane helix</keyword>
<keyword evidence="7 9" id="KW-0472">Membrane</keyword>
<feature type="transmembrane region" description="Helical" evidence="9">
    <location>
        <begin position="18"/>
        <end position="38"/>
    </location>
</feature>
<dbReference type="EMBL" id="WNBM01000003">
    <property type="protein sequence ID" value="MTT75915.1"/>
    <property type="molecule type" value="Genomic_DNA"/>
</dbReference>
<sequence>MGIFAGAIDYFQRGGACMWPLLLCSIAAIAIGVERYLYYKKALSSTDFVMEFCRLMNDFNIVGAREFAGMNKGDAAELATETLDINEDLGKRLESIVYSKADRAIDGMEQNLDYLSVVIGLAPMLGLLGTITGMISSFNALNERAQNPMAVTAGIGEALITTVFGLCIAIMGMCIHAYLSSKVKTASLNIYEVANVLIDIVQAKNGGSKN</sequence>
<dbReference type="GO" id="GO:0005886">
    <property type="term" value="C:plasma membrane"/>
    <property type="evidence" value="ECO:0007669"/>
    <property type="project" value="UniProtKB-SubCell"/>
</dbReference>
<evidence type="ECO:0000256" key="9">
    <source>
        <dbReference type="SAM" id="Phobius"/>
    </source>
</evidence>
<dbReference type="Proteomes" id="UP000443070">
    <property type="component" value="Unassembled WGS sequence"/>
</dbReference>
<dbReference type="GO" id="GO:0017038">
    <property type="term" value="P:protein import"/>
    <property type="evidence" value="ECO:0007669"/>
    <property type="project" value="TreeGrafter"/>
</dbReference>
<evidence type="ECO:0000256" key="2">
    <source>
        <dbReference type="ARBA" id="ARBA00022448"/>
    </source>
</evidence>
<evidence type="ECO:0000256" key="5">
    <source>
        <dbReference type="ARBA" id="ARBA00022927"/>
    </source>
</evidence>
<feature type="domain" description="MotA/TolQ/ExbB proton channel" evidence="10">
    <location>
        <begin position="86"/>
        <end position="188"/>
    </location>
</feature>
<evidence type="ECO:0000313" key="14">
    <source>
        <dbReference type="Proteomes" id="UP000484547"/>
    </source>
</evidence>
<dbReference type="RefSeq" id="WP_155163943.1">
    <property type="nucleotide sequence ID" value="NZ_CAUERG010000008.1"/>
</dbReference>
<dbReference type="Pfam" id="PF01618">
    <property type="entry name" value="MotA_ExbB"/>
    <property type="match status" value="1"/>
</dbReference>
<dbReference type="InterPro" id="IPR002898">
    <property type="entry name" value="MotA_ExbB_proton_chnl"/>
</dbReference>
<evidence type="ECO:0000313" key="13">
    <source>
        <dbReference type="Proteomes" id="UP000443070"/>
    </source>
</evidence>
<dbReference type="PANTHER" id="PTHR30625">
    <property type="entry name" value="PROTEIN TOLQ"/>
    <property type="match status" value="1"/>
</dbReference>
<keyword evidence="4 9" id="KW-0812">Transmembrane</keyword>
<dbReference type="Proteomes" id="UP000484547">
    <property type="component" value="Unassembled WGS sequence"/>
</dbReference>
<evidence type="ECO:0000313" key="12">
    <source>
        <dbReference type="EMBL" id="MTU03977.1"/>
    </source>
</evidence>
<protein>
    <submittedName>
        <fullName evidence="11">MotA/TolQ/ExbB proton channel family protein</fullName>
    </submittedName>
</protein>
<evidence type="ECO:0000256" key="8">
    <source>
        <dbReference type="RuleBase" id="RU004057"/>
    </source>
</evidence>
<comment type="subcellular location">
    <subcellularLocation>
        <location evidence="1">Cell membrane</location>
        <topology evidence="1">Multi-pass membrane protein</topology>
    </subcellularLocation>
    <subcellularLocation>
        <location evidence="8">Membrane</location>
        <topology evidence="8">Multi-pass membrane protein</topology>
    </subcellularLocation>
</comment>
<dbReference type="OrthoDB" id="4045at2"/>
<evidence type="ECO:0000259" key="10">
    <source>
        <dbReference type="Pfam" id="PF01618"/>
    </source>
</evidence>
<keyword evidence="5 8" id="KW-0653">Protein transport</keyword>
<dbReference type="EMBL" id="WNBW01000003">
    <property type="protein sequence ID" value="MTU03977.1"/>
    <property type="molecule type" value="Genomic_DNA"/>
</dbReference>
<evidence type="ECO:0000256" key="1">
    <source>
        <dbReference type="ARBA" id="ARBA00004651"/>
    </source>
</evidence>
<feature type="transmembrane region" description="Helical" evidence="9">
    <location>
        <begin position="158"/>
        <end position="179"/>
    </location>
</feature>
<dbReference type="InterPro" id="IPR050790">
    <property type="entry name" value="ExbB/TolQ_transport"/>
</dbReference>
<comment type="caution">
    <text evidence="11">The sequence shown here is derived from an EMBL/GenBank/DDBJ whole genome shotgun (WGS) entry which is preliminary data.</text>
</comment>
<evidence type="ECO:0000256" key="7">
    <source>
        <dbReference type="ARBA" id="ARBA00023136"/>
    </source>
</evidence>
<evidence type="ECO:0000256" key="4">
    <source>
        <dbReference type="ARBA" id="ARBA00022692"/>
    </source>
</evidence>
<gene>
    <name evidence="11" type="ORF">GMD11_06520</name>
    <name evidence="12" type="ORF">GMD18_06165</name>
</gene>
<feature type="transmembrane region" description="Helical" evidence="9">
    <location>
        <begin position="114"/>
        <end position="138"/>
    </location>
</feature>
<proteinExistence type="inferred from homology"/>
<evidence type="ECO:0000313" key="11">
    <source>
        <dbReference type="EMBL" id="MTT75915.1"/>
    </source>
</evidence>
<evidence type="ECO:0000256" key="3">
    <source>
        <dbReference type="ARBA" id="ARBA00022475"/>
    </source>
</evidence>
<comment type="similarity">
    <text evidence="8">Belongs to the exbB/tolQ family.</text>
</comment>
<keyword evidence="3" id="KW-1003">Cell membrane</keyword>
<dbReference type="PANTHER" id="PTHR30625:SF15">
    <property type="entry name" value="BIOPOLYMER TRANSPORT PROTEIN EXBB"/>
    <property type="match status" value="1"/>
</dbReference>